<name>A0A7V3YKA1_9BACT</name>
<reference evidence="1" key="1">
    <citation type="journal article" date="2020" name="mSystems">
        <title>Genome- and Community-Level Interaction Insights into Carbon Utilization and Element Cycling Functions of Hydrothermarchaeota in Hydrothermal Sediment.</title>
        <authorList>
            <person name="Zhou Z."/>
            <person name="Liu Y."/>
            <person name="Xu W."/>
            <person name="Pan J."/>
            <person name="Luo Z.H."/>
            <person name="Li M."/>
        </authorList>
    </citation>
    <scope>NUCLEOTIDE SEQUENCE [LARGE SCALE GENOMIC DNA]</scope>
    <source>
        <strain evidence="1">SpSt-716</strain>
    </source>
</reference>
<dbReference type="InterPro" id="IPR007405">
    <property type="entry name" value="Phage_KVP40_Orf299"/>
</dbReference>
<evidence type="ECO:0008006" key="2">
    <source>
        <dbReference type="Google" id="ProtNLM"/>
    </source>
</evidence>
<dbReference type="AlphaFoldDB" id="A0A7V3YKA1"/>
<proteinExistence type="predicted"/>
<dbReference type="EMBL" id="DTEN01000035">
    <property type="protein sequence ID" value="HGI74228.1"/>
    <property type="molecule type" value="Genomic_DNA"/>
</dbReference>
<dbReference type="PANTHER" id="PTHR39961">
    <property type="entry name" value="HYPOTHETICAL CYTOSOLIC PROTEIN"/>
    <property type="match status" value="1"/>
</dbReference>
<gene>
    <name evidence="1" type="ORF">ENU96_00885</name>
</gene>
<accession>A0A7V3YKA1</accession>
<sequence length="166" mass="19271">MMQELLFHSPTYGVLDFEAVVSSLFEFIREEPERQYRIIIGTDSKDVQETPPVRAFVTALIVHRVGFGGRYFWRRVYLKDVRTIRDIIYHEAYLSLQVSQRLVDFLHRFPGNHLSNYNVEIHIDVGQNGPTRNLIREVVGMIESMGFVAKVKPESFGASHIAHRHT</sequence>
<comment type="caution">
    <text evidence="1">The sequence shown here is derived from an EMBL/GenBank/DDBJ whole genome shotgun (WGS) entry which is preliminary data.</text>
</comment>
<evidence type="ECO:0000313" key="1">
    <source>
        <dbReference type="EMBL" id="HGI74228.1"/>
    </source>
</evidence>
<dbReference type="Pfam" id="PF04308">
    <property type="entry name" value="RNaseH_like"/>
    <property type="match status" value="1"/>
</dbReference>
<dbReference type="PANTHER" id="PTHR39961:SF1">
    <property type="entry name" value="DUF458 DOMAIN-CONTAINING PROTEIN"/>
    <property type="match status" value="1"/>
</dbReference>
<organism evidence="1">
    <name type="scientific">Candidatus Caldatribacterium californiense</name>
    <dbReference type="NCBI Taxonomy" id="1454726"/>
    <lineage>
        <taxon>Bacteria</taxon>
        <taxon>Pseudomonadati</taxon>
        <taxon>Atribacterota</taxon>
        <taxon>Atribacteria</taxon>
        <taxon>Atribacterales</taxon>
        <taxon>Candidatus Caldatribacteriaceae</taxon>
        <taxon>Candidatus Caldatribacterium</taxon>
    </lineage>
</organism>
<protein>
    <recommendedName>
        <fullName evidence="2">DUF458 domain-containing protein</fullName>
    </recommendedName>
</protein>